<feature type="domain" description="Nudix hydrolase" evidence="1">
    <location>
        <begin position="28"/>
        <end position="168"/>
    </location>
</feature>
<dbReference type="Gene3D" id="3.90.79.10">
    <property type="entry name" value="Nucleoside Triphosphate Pyrophosphohydrolase"/>
    <property type="match status" value="1"/>
</dbReference>
<dbReference type="InterPro" id="IPR015797">
    <property type="entry name" value="NUDIX_hydrolase-like_dom_sf"/>
</dbReference>
<dbReference type="AlphaFoldDB" id="A0AAT9H6N4"/>
<dbReference type="InterPro" id="IPR000086">
    <property type="entry name" value="NUDIX_hydrolase_dom"/>
</dbReference>
<dbReference type="CDD" id="cd04692">
    <property type="entry name" value="NUDIX_Hydrolase"/>
    <property type="match status" value="1"/>
</dbReference>
<dbReference type="EMBL" id="AP031573">
    <property type="protein sequence ID" value="BFM45131.1"/>
    <property type="molecule type" value="Genomic_DNA"/>
</dbReference>
<proteinExistence type="predicted"/>
<protein>
    <submittedName>
        <fullName evidence="2">NUDIX domain-containing protein</fullName>
    </submittedName>
</protein>
<gene>
    <name evidence="2" type="ORF">CFS9_37720</name>
</gene>
<evidence type="ECO:0000259" key="1">
    <source>
        <dbReference type="PROSITE" id="PS51462"/>
    </source>
</evidence>
<reference evidence="2" key="1">
    <citation type="submission" date="2024-05" db="EMBL/GenBank/DDBJ databases">
        <title>Whole-Genome Sequence of CFS9, a Potential Fish Probiotic Isolated from the Body Surface of Silurus asotus.</title>
        <authorList>
            <person name="Kojima M."/>
            <person name="Tobioka K."/>
            <person name="Yokota K."/>
            <person name="Nakatani H."/>
            <person name="Hori K."/>
            <person name="Tamaru Y."/>
            <person name="Okazaki F."/>
        </authorList>
    </citation>
    <scope>NUCLEOTIDE SEQUENCE</scope>
    <source>
        <strain evidence="2">CFS9</strain>
    </source>
</reference>
<dbReference type="GO" id="GO:0003824">
    <property type="term" value="F:catalytic activity"/>
    <property type="evidence" value="ECO:0007669"/>
    <property type="project" value="UniProtKB-ARBA"/>
</dbReference>
<accession>A0AAT9H6N4</accession>
<name>A0AAT9H6N4_9FLAO</name>
<dbReference type="PANTHER" id="PTHR10885">
    <property type="entry name" value="ISOPENTENYL-DIPHOSPHATE DELTA-ISOMERASE"/>
    <property type="match status" value="1"/>
</dbReference>
<dbReference type="SUPFAM" id="SSF55811">
    <property type="entry name" value="Nudix"/>
    <property type="match status" value="1"/>
</dbReference>
<dbReference type="RefSeq" id="WP_369616137.1">
    <property type="nucleotide sequence ID" value="NZ_AP031573.1"/>
</dbReference>
<evidence type="ECO:0000313" key="2">
    <source>
        <dbReference type="EMBL" id="BFM45131.1"/>
    </source>
</evidence>
<dbReference type="Pfam" id="PF00293">
    <property type="entry name" value="NUDIX"/>
    <property type="match status" value="1"/>
</dbReference>
<dbReference type="PROSITE" id="PS51462">
    <property type="entry name" value="NUDIX"/>
    <property type="match status" value="1"/>
</dbReference>
<dbReference type="PANTHER" id="PTHR10885:SF0">
    <property type="entry name" value="ISOPENTENYL-DIPHOSPHATE DELTA-ISOMERASE"/>
    <property type="match status" value="1"/>
</dbReference>
<sequence length="203" mass="24035">MDEIFNVFDKFYTKTGIASRNEVHKQGLWHETFHCWMYYREGSEINLYFQQRSKLKKDYPDLLDTTVAGHLLHTETPLDGVREIKEELGIDVEISQLQYAGFVPMSITLPSIIDREFTNVYLLERKFNMHDFNLQLEEVQGIFVISLSDLEQLLADETYITEANGFIMQDNKREKCVKLVQRKNLCAFYPEYYTFLINYLKSL</sequence>
<organism evidence="2">
    <name type="scientific">Flavobacterium sp. CFS9</name>
    <dbReference type="NCBI Taxonomy" id="3143118"/>
    <lineage>
        <taxon>Bacteria</taxon>
        <taxon>Pseudomonadati</taxon>
        <taxon>Bacteroidota</taxon>
        <taxon>Flavobacteriia</taxon>
        <taxon>Flavobacteriales</taxon>
        <taxon>Flavobacteriaceae</taxon>
        <taxon>Flavobacterium</taxon>
    </lineage>
</organism>